<protein>
    <submittedName>
        <fullName evidence="1">Uncharacterized protein</fullName>
    </submittedName>
</protein>
<name>A0A0N0RZ76_9EURO</name>
<keyword evidence="2" id="KW-1185">Reference proteome</keyword>
<dbReference type="EMBL" id="LHQQ01000055">
    <property type="protein sequence ID" value="KOS44779.1"/>
    <property type="molecule type" value="Genomic_DNA"/>
</dbReference>
<evidence type="ECO:0000313" key="2">
    <source>
        <dbReference type="Proteomes" id="UP000037696"/>
    </source>
</evidence>
<gene>
    <name evidence="1" type="ORF">ACN38_g4350</name>
</gene>
<comment type="caution">
    <text evidence="1">The sequence shown here is derived from an EMBL/GenBank/DDBJ whole genome shotgun (WGS) entry which is preliminary data.</text>
</comment>
<reference evidence="1 2" key="1">
    <citation type="submission" date="2015-08" db="EMBL/GenBank/DDBJ databases">
        <title>Genome sequencing of Penicillium nordicum.</title>
        <authorList>
            <person name="Nguyen H.D."/>
            <person name="Seifert K.A."/>
        </authorList>
    </citation>
    <scope>NUCLEOTIDE SEQUENCE [LARGE SCALE GENOMIC DNA]</scope>
    <source>
        <strain evidence="1 2">DAOMC 185683</strain>
    </source>
</reference>
<organism evidence="1 2">
    <name type="scientific">Penicillium nordicum</name>
    <dbReference type="NCBI Taxonomy" id="229535"/>
    <lineage>
        <taxon>Eukaryota</taxon>
        <taxon>Fungi</taxon>
        <taxon>Dikarya</taxon>
        <taxon>Ascomycota</taxon>
        <taxon>Pezizomycotina</taxon>
        <taxon>Eurotiomycetes</taxon>
        <taxon>Eurotiomycetidae</taxon>
        <taxon>Eurotiales</taxon>
        <taxon>Aspergillaceae</taxon>
        <taxon>Penicillium</taxon>
    </lineage>
</organism>
<sequence>MVILTRTLGLKPPAAYGQGGHHRPPSFAVGIHHTMGRKFGTESQMRSGQPLRIDLNMSFLGSMVSCHALYISSLDDLSVMLRYNGLLA</sequence>
<proteinExistence type="predicted"/>
<dbReference type="AlphaFoldDB" id="A0A0N0RZ76"/>
<dbReference type="Proteomes" id="UP000037696">
    <property type="component" value="Unassembled WGS sequence"/>
</dbReference>
<evidence type="ECO:0000313" key="1">
    <source>
        <dbReference type="EMBL" id="KOS44779.1"/>
    </source>
</evidence>
<accession>A0A0N0RZ76</accession>